<name>A0A5B7JW17_PORTR</name>
<accession>A0A5B7JW17</accession>
<proteinExistence type="predicted"/>
<keyword evidence="2" id="KW-1185">Reference proteome</keyword>
<evidence type="ECO:0000313" key="2">
    <source>
        <dbReference type="Proteomes" id="UP000324222"/>
    </source>
</evidence>
<sequence length="75" mass="8235">MAARPWRAGAQGGAVSAKRWPAGLAWQSFQVIVDVFASVTPQADPHGKEPPIVLLVKNFCMLSFQVYPKPQDKEI</sequence>
<evidence type="ECO:0000313" key="1">
    <source>
        <dbReference type="EMBL" id="MPC98506.1"/>
    </source>
</evidence>
<dbReference type="AlphaFoldDB" id="A0A5B7JW17"/>
<dbReference type="Proteomes" id="UP000324222">
    <property type="component" value="Unassembled WGS sequence"/>
</dbReference>
<organism evidence="1 2">
    <name type="scientific">Portunus trituberculatus</name>
    <name type="common">Swimming crab</name>
    <name type="synonym">Neptunus trituberculatus</name>
    <dbReference type="NCBI Taxonomy" id="210409"/>
    <lineage>
        <taxon>Eukaryota</taxon>
        <taxon>Metazoa</taxon>
        <taxon>Ecdysozoa</taxon>
        <taxon>Arthropoda</taxon>
        <taxon>Crustacea</taxon>
        <taxon>Multicrustacea</taxon>
        <taxon>Malacostraca</taxon>
        <taxon>Eumalacostraca</taxon>
        <taxon>Eucarida</taxon>
        <taxon>Decapoda</taxon>
        <taxon>Pleocyemata</taxon>
        <taxon>Brachyura</taxon>
        <taxon>Eubrachyura</taxon>
        <taxon>Portunoidea</taxon>
        <taxon>Portunidae</taxon>
        <taxon>Portuninae</taxon>
        <taxon>Portunus</taxon>
    </lineage>
</organism>
<gene>
    <name evidence="1" type="ORF">E2C01_093879</name>
</gene>
<reference evidence="1 2" key="1">
    <citation type="submission" date="2019-05" db="EMBL/GenBank/DDBJ databases">
        <title>Another draft genome of Portunus trituberculatus and its Hox gene families provides insights of decapod evolution.</title>
        <authorList>
            <person name="Jeong J.-H."/>
            <person name="Song I."/>
            <person name="Kim S."/>
            <person name="Choi T."/>
            <person name="Kim D."/>
            <person name="Ryu S."/>
            <person name="Kim W."/>
        </authorList>
    </citation>
    <scope>NUCLEOTIDE SEQUENCE [LARGE SCALE GENOMIC DNA]</scope>
    <source>
        <tissue evidence="1">Muscle</tissue>
    </source>
</reference>
<comment type="caution">
    <text evidence="1">The sequence shown here is derived from an EMBL/GenBank/DDBJ whole genome shotgun (WGS) entry which is preliminary data.</text>
</comment>
<dbReference type="EMBL" id="VSRR010114366">
    <property type="protein sequence ID" value="MPC98506.1"/>
    <property type="molecule type" value="Genomic_DNA"/>
</dbReference>
<protein>
    <submittedName>
        <fullName evidence="1">Uncharacterized protein</fullName>
    </submittedName>
</protein>